<feature type="transmembrane region" description="Helical" evidence="4">
    <location>
        <begin position="1222"/>
        <end position="1247"/>
    </location>
</feature>
<dbReference type="EMBL" id="CAJB01000267">
    <property type="protein sequence ID" value="CCH78752.1"/>
    <property type="molecule type" value="Genomic_DNA"/>
</dbReference>
<reference evidence="6 7" key="1">
    <citation type="journal article" date="2013" name="ISME J.">
        <title>A metabolic model for members of the genus Tetrasphaera involved in enhanced biological phosphorus removal.</title>
        <authorList>
            <person name="Kristiansen R."/>
            <person name="Nguyen H.T.T."/>
            <person name="Saunders A.M."/>
            <person name="Nielsen J.L."/>
            <person name="Wimmer R."/>
            <person name="Le V.Q."/>
            <person name="McIlroy S.J."/>
            <person name="Petrovski S."/>
            <person name="Seviour R.J."/>
            <person name="Calteau A."/>
            <person name="Nielsen K.L."/>
            <person name="Nielsen P.H."/>
        </authorList>
    </citation>
    <scope>NUCLEOTIDE SEQUENCE [LARGE SCALE GENOMIC DNA]</scope>
    <source>
        <strain evidence="6 7">T1-X7</strain>
    </source>
</reference>
<dbReference type="OrthoDB" id="8728704at2"/>
<dbReference type="RefSeq" id="WP_048555586.1">
    <property type="nucleotide sequence ID" value="NZ_HF570958.1"/>
</dbReference>
<dbReference type="SUPFAM" id="SSF52151">
    <property type="entry name" value="FabD/lysophospholipase-like"/>
    <property type="match status" value="1"/>
</dbReference>
<protein>
    <submittedName>
        <fullName evidence="6">Putative Patatin</fullName>
    </submittedName>
</protein>
<feature type="short sequence motif" description="DGA/G" evidence="2">
    <location>
        <begin position="289"/>
        <end position="291"/>
    </location>
</feature>
<proteinExistence type="predicted"/>
<dbReference type="Pfam" id="PF11856">
    <property type="entry name" value="DUF3376"/>
    <property type="match status" value="1"/>
</dbReference>
<keyword evidence="1 2" id="KW-0443">Lipid metabolism</keyword>
<dbReference type="PROSITE" id="PS51635">
    <property type="entry name" value="PNPLA"/>
    <property type="match status" value="1"/>
</dbReference>
<feature type="active site" description="Nucleophile" evidence="2">
    <location>
        <position position="81"/>
    </location>
</feature>
<dbReference type="Gene3D" id="3.40.1090.10">
    <property type="entry name" value="Cytosolic phospholipase A2 catalytic domain"/>
    <property type="match status" value="1"/>
</dbReference>
<evidence type="ECO:0000259" key="5">
    <source>
        <dbReference type="PROSITE" id="PS51635"/>
    </source>
</evidence>
<feature type="domain" description="PNPLA" evidence="5">
    <location>
        <begin position="26"/>
        <end position="302"/>
    </location>
</feature>
<sequence length="1463" mass="154564">MATDAGGLLGHDGLDRVPAEELRLAVVLNGGVSLAVWMGGTVLEIDRLVKAGQRGGGPPAYRLMLRLAGATARSDVIAGTSAGGINGAALALAQVNGRAHVGTLRDLWIDQGQIETLLRQPFRGAPSSLMRGDEYFLPQLNAALGGLATPLQWRSPAEAPIDLTMATTVLRGNQLVTTDALGQRMPQELHAARLRWSRWPIPETDAGGTPRPDPFSPAQIRHTAAQMALAARASASFPVAFEPTFVPVGEDLARTPRTLEDQAVRPDLDGVVESWGDPARTDRSRFTVDGGLLANTPTAYALAAIQAMPASGPVRRVLLLVYPHAPEPGLDPADSYADPPTLRATMTQVLGALSAQGGRTFVEEIEAHNRAASGRRGTRGDILGSVASDDGQTVESLAACLYPHYRRLRRWRAARDLAQRKLEALSLLPVEQQSVSQLWSYERIRRAAEAAQGWLDDAAARTSGGMPTPPGRGAAPASGGDGGVWVGLPYVPHTLPTQEHPDTGPGWGWGDAGAERIAEAAGDVVRRLIWVLPPGEDFDTVSAAYDVVSRTAVKISEARSLTDHRWDADPVLATLEPNQSYWAFRLGCYSVLMLGVEGSGLEALARALAQSEGGRVQAATSDAQRAKARHDAVLAALLDWLRVVRDTPASAGVRVRALVDEVVAEVRKVVPILVRMAAGDDGEATMVADRRLSVWADFLGAEPTDPATLLTRLLQLEVATTALGDEMSTGATVPVELVQLSAQTQNPFMRYTRTADDKLGGMSVMRFGGFLKRSWRLNDWMWGRLDAATVLALTVLQPARIRRAATLSGYLSSSEAAGRDPREPALATVDDVVTRLFGKDSPALADPRLEELRTQAVEELTACFDVANTPPGDLEPSMPGLAGLFAWAIHLDVVPEDTPALVGAIRADAVDGSNARSHGQFFLQQNDGLLRRVVEQVDRAGPHAVDPGDRVQLLTAFDRAGVGREPLEDEVSSDLLLRSATTAAAVTATTLDSPRSGLGAIRPVTRSVRGAMLVVFWAMTGLTSKGVLARSLALLGFATGGVLVVLSVFGALPSAIAAPASAIGVSLLLLAFAWGALRSGTMLHGLVLLTPVVPLVADAVDRTRTGTMSDGTSAVHGIVVVGGVVVFALGLMLLGTLPAAVSSPYASLGSLATRFGLPPERHPRGSTAAHLAEGILRRLRGIGRFLAFAWWRLLIVAVPIAIGAWAAGSGWRTVHGHLHDHWWWVLGVAAVIAGAGLLVAAYTGFALQSLTEVRVDGEPLAWRFLKVAHPAGVQAGWSAVYGAVYLAVGVLLVADPFGWRSSLWALSLCALCLVLGVVLSLVVPVVVPLWALSRVRASEFRRAASVPPFAACADDLGRTAKELPEVPADLAFVVDLVQRDRGYRWWVAYKGGDGELPTLKRRGVRLLRYVDGARPSSRYDAPGPAGPPDAPGSTGPPDAPGPAGQPGGSAVTPDRSASGATSG</sequence>
<evidence type="ECO:0000313" key="6">
    <source>
        <dbReference type="EMBL" id="CCH78752.1"/>
    </source>
</evidence>
<keyword evidence="7" id="KW-1185">Reference proteome</keyword>
<feature type="transmembrane region" description="Helical" evidence="4">
    <location>
        <begin position="1304"/>
        <end position="1332"/>
    </location>
</feature>
<dbReference type="GO" id="GO:0016787">
    <property type="term" value="F:hydrolase activity"/>
    <property type="evidence" value="ECO:0007669"/>
    <property type="project" value="UniProtKB-UniRule"/>
</dbReference>
<organism evidence="6 7">
    <name type="scientific">Nostocoides japonicum T1-X7</name>
    <dbReference type="NCBI Taxonomy" id="1194083"/>
    <lineage>
        <taxon>Bacteria</taxon>
        <taxon>Bacillati</taxon>
        <taxon>Actinomycetota</taxon>
        <taxon>Actinomycetes</taxon>
        <taxon>Micrococcales</taxon>
        <taxon>Intrasporangiaceae</taxon>
        <taxon>Nostocoides</taxon>
    </lineage>
</organism>
<dbReference type="Pfam" id="PF01734">
    <property type="entry name" value="Patatin"/>
    <property type="match status" value="1"/>
</dbReference>
<keyword evidence="2" id="KW-0378">Hydrolase</keyword>
<feature type="transmembrane region" description="Helical" evidence="4">
    <location>
        <begin position="1056"/>
        <end position="1074"/>
    </location>
</feature>
<dbReference type="NCBIfam" id="TIGR03607">
    <property type="entry name" value="patatin-like protein"/>
    <property type="match status" value="1"/>
</dbReference>
<comment type="caution">
    <text evidence="2">Lacks conserved residue(s) required for the propagation of feature annotation.</text>
</comment>
<feature type="transmembrane region" description="Helical" evidence="4">
    <location>
        <begin position="1267"/>
        <end position="1292"/>
    </location>
</feature>
<accession>A0A077M105</accession>
<feature type="transmembrane region" description="Helical" evidence="4">
    <location>
        <begin position="1117"/>
        <end position="1141"/>
    </location>
</feature>
<dbReference type="InterPro" id="IPR019894">
    <property type="entry name" value="Patatin-related_protein"/>
</dbReference>
<evidence type="ECO:0000256" key="3">
    <source>
        <dbReference type="SAM" id="MobiDB-lite"/>
    </source>
</evidence>
<evidence type="ECO:0000256" key="1">
    <source>
        <dbReference type="ARBA" id="ARBA00023098"/>
    </source>
</evidence>
<dbReference type="InterPro" id="IPR002641">
    <property type="entry name" value="PNPLA_dom"/>
</dbReference>
<feature type="transmembrane region" description="Helical" evidence="4">
    <location>
        <begin position="1185"/>
        <end position="1207"/>
    </location>
</feature>
<keyword evidence="2" id="KW-0442">Lipid degradation</keyword>
<evidence type="ECO:0000313" key="7">
    <source>
        <dbReference type="Proteomes" id="UP000035721"/>
    </source>
</evidence>
<feature type="region of interest" description="Disordered" evidence="3">
    <location>
        <begin position="1415"/>
        <end position="1463"/>
    </location>
</feature>
<feature type="short sequence motif" description="GXSXG" evidence="2">
    <location>
        <begin position="79"/>
        <end position="83"/>
    </location>
</feature>
<keyword evidence="4" id="KW-0472">Membrane</keyword>
<evidence type="ECO:0000256" key="4">
    <source>
        <dbReference type="SAM" id="Phobius"/>
    </source>
</evidence>
<feature type="active site" description="Proton acceptor" evidence="2">
    <location>
        <position position="289"/>
    </location>
</feature>
<keyword evidence="4" id="KW-0812">Transmembrane</keyword>
<feature type="transmembrane region" description="Helical" evidence="4">
    <location>
        <begin position="1031"/>
        <end position="1050"/>
    </location>
</feature>
<dbReference type="GO" id="GO:0016042">
    <property type="term" value="P:lipid catabolic process"/>
    <property type="evidence" value="ECO:0007669"/>
    <property type="project" value="UniProtKB-UniRule"/>
</dbReference>
<dbReference type="InterPro" id="IPR016035">
    <property type="entry name" value="Acyl_Trfase/lysoPLipase"/>
</dbReference>
<comment type="caution">
    <text evidence="6">The sequence shown here is derived from an EMBL/GenBank/DDBJ whole genome shotgun (WGS) entry which is preliminary data.</text>
</comment>
<keyword evidence="4" id="KW-1133">Transmembrane helix</keyword>
<dbReference type="Proteomes" id="UP000035721">
    <property type="component" value="Unassembled WGS sequence"/>
</dbReference>
<name>A0A077M105_9MICO</name>
<dbReference type="STRING" id="1194083.BN12_3390004"/>
<dbReference type="InterPro" id="IPR024282">
    <property type="entry name" value="DUF3376"/>
</dbReference>
<evidence type="ECO:0000256" key="2">
    <source>
        <dbReference type="PROSITE-ProRule" id="PRU01161"/>
    </source>
</evidence>
<gene>
    <name evidence="6" type="ORF">BN12_3390004</name>
</gene>